<evidence type="ECO:0000256" key="5">
    <source>
        <dbReference type="ARBA" id="ARBA00022750"/>
    </source>
</evidence>
<reference evidence="13" key="2">
    <citation type="submission" date="2025-05" db="UniProtKB">
        <authorList>
            <consortium name="EnsemblMetazoa"/>
        </authorList>
    </citation>
    <scope>IDENTIFICATION</scope>
    <source>
        <strain evidence="13">Foshan</strain>
    </source>
</reference>
<proteinExistence type="predicted"/>
<dbReference type="PANTHER" id="PTHR37984">
    <property type="entry name" value="PROTEIN CBG26694"/>
    <property type="match status" value="1"/>
</dbReference>
<dbReference type="Gene3D" id="2.40.70.10">
    <property type="entry name" value="Acid Proteases"/>
    <property type="match status" value="1"/>
</dbReference>
<dbReference type="InterPro" id="IPR041577">
    <property type="entry name" value="RT_RNaseH_2"/>
</dbReference>
<dbReference type="Gene3D" id="3.30.420.10">
    <property type="entry name" value="Ribonuclease H-like superfamily/Ribonuclease H"/>
    <property type="match status" value="1"/>
</dbReference>
<keyword evidence="14" id="KW-1185">Reference proteome</keyword>
<evidence type="ECO:0008006" key="15">
    <source>
        <dbReference type="Google" id="ProtNLM"/>
    </source>
</evidence>
<evidence type="ECO:0000256" key="9">
    <source>
        <dbReference type="PROSITE-ProRule" id="PRU00047"/>
    </source>
</evidence>
<dbReference type="Proteomes" id="UP000069940">
    <property type="component" value="Unassembled WGS sequence"/>
</dbReference>
<evidence type="ECO:0000256" key="10">
    <source>
        <dbReference type="SAM" id="MobiDB-lite"/>
    </source>
</evidence>
<dbReference type="Pfam" id="PF00665">
    <property type="entry name" value="rve"/>
    <property type="match status" value="1"/>
</dbReference>
<dbReference type="SUPFAM" id="SSF53098">
    <property type="entry name" value="Ribonuclease H-like"/>
    <property type="match status" value="1"/>
</dbReference>
<feature type="region of interest" description="Disordered" evidence="10">
    <location>
        <begin position="203"/>
        <end position="232"/>
    </location>
</feature>
<dbReference type="InterPro" id="IPR036875">
    <property type="entry name" value="Znf_CCHC_sf"/>
</dbReference>
<feature type="domain" description="CCHC-type" evidence="11">
    <location>
        <begin position="235"/>
        <end position="249"/>
    </location>
</feature>
<evidence type="ECO:0000256" key="4">
    <source>
        <dbReference type="ARBA" id="ARBA00022722"/>
    </source>
</evidence>
<evidence type="ECO:0000256" key="2">
    <source>
        <dbReference type="ARBA" id="ARBA00022679"/>
    </source>
</evidence>
<dbReference type="Gene3D" id="4.10.60.10">
    <property type="entry name" value="Zinc finger, CCHC-type"/>
    <property type="match status" value="1"/>
</dbReference>
<dbReference type="InterPro" id="IPR021109">
    <property type="entry name" value="Peptidase_aspartic_dom_sf"/>
</dbReference>
<dbReference type="InterPro" id="IPR001878">
    <property type="entry name" value="Znf_CCHC"/>
</dbReference>
<dbReference type="InterPro" id="IPR012337">
    <property type="entry name" value="RNaseH-like_sf"/>
</dbReference>
<dbReference type="InterPro" id="IPR001584">
    <property type="entry name" value="Integrase_cat-core"/>
</dbReference>
<evidence type="ECO:0000259" key="11">
    <source>
        <dbReference type="PROSITE" id="PS50158"/>
    </source>
</evidence>
<dbReference type="CDD" id="cd09274">
    <property type="entry name" value="RNase_HI_RT_Ty3"/>
    <property type="match status" value="1"/>
</dbReference>
<dbReference type="PROSITE" id="PS50994">
    <property type="entry name" value="INTEGRASE"/>
    <property type="match status" value="1"/>
</dbReference>
<dbReference type="Gene3D" id="3.10.10.10">
    <property type="entry name" value="HIV Type 1 Reverse Transcriptase, subunit A, domain 1"/>
    <property type="match status" value="1"/>
</dbReference>
<dbReference type="Gene3D" id="3.10.20.370">
    <property type="match status" value="1"/>
</dbReference>
<dbReference type="PANTHER" id="PTHR37984:SF5">
    <property type="entry name" value="PROTEIN NYNRIN-LIKE"/>
    <property type="match status" value="1"/>
</dbReference>
<dbReference type="RefSeq" id="XP_062699969.1">
    <property type="nucleotide sequence ID" value="XM_062843985.1"/>
</dbReference>
<reference evidence="14" key="1">
    <citation type="journal article" date="2015" name="Proc. Natl. Acad. Sci. U.S.A.">
        <title>Genome sequence of the Asian Tiger mosquito, Aedes albopictus, reveals insights into its biology, genetics, and evolution.</title>
        <authorList>
            <person name="Chen X.G."/>
            <person name="Jiang X."/>
            <person name="Gu J."/>
            <person name="Xu M."/>
            <person name="Wu Y."/>
            <person name="Deng Y."/>
            <person name="Zhang C."/>
            <person name="Bonizzoni M."/>
            <person name="Dermauw W."/>
            <person name="Vontas J."/>
            <person name="Armbruster P."/>
            <person name="Huang X."/>
            <person name="Yang Y."/>
            <person name="Zhang H."/>
            <person name="He W."/>
            <person name="Peng H."/>
            <person name="Liu Y."/>
            <person name="Wu K."/>
            <person name="Chen J."/>
            <person name="Lirakis M."/>
            <person name="Topalis P."/>
            <person name="Van Leeuwen T."/>
            <person name="Hall A.B."/>
            <person name="Jiang X."/>
            <person name="Thorpe C."/>
            <person name="Mueller R.L."/>
            <person name="Sun C."/>
            <person name="Waterhouse R.M."/>
            <person name="Yan G."/>
            <person name="Tu Z.J."/>
            <person name="Fang X."/>
            <person name="James A.A."/>
        </authorList>
    </citation>
    <scope>NUCLEOTIDE SEQUENCE [LARGE SCALE GENOMIC DNA]</scope>
    <source>
        <strain evidence="14">Foshan</strain>
    </source>
</reference>
<dbReference type="InterPro" id="IPR050951">
    <property type="entry name" value="Retrovirus_Pol_polyprotein"/>
</dbReference>
<name>A0ABM1XW95_AEDAL</name>
<protein>
    <recommendedName>
        <fullName evidence="15">Endonuclease</fullName>
    </recommendedName>
</protein>
<sequence length="1090" mass="122850">MASPDAAAATAAAGAAGHAMPASFNFEPFNAATAKFDRWLERLEISFRIYKVAPADKRDYLLHYMGSSTYDVLCNKLQNQSPGTQTYADIVALLRSHYSPAPLEILENYKFICRKQLDHEALCDYITDLEKLAQTCNFGAHLDTAIRNQFVFGLRNRTIQSRLLEVRNLTLAKAKEIAFSMEMSHRGTDEIHGSTSKTEIQYLEHGKQKKKKPITKPMTPTTKPKPTTPTQGKACYRCGDPDHFANKCRHQSTICNFCKRKGHLEKVCQTKLRGNPKKAPEKAVTHHIEDSPVIKDVFHLRSTPGFADKFMLDLKVDGRTLTFEVDTGSPVSLISSHDQRRYFKDFPIHPTATKLVSYCDTDINVPGKIFVKVMSNGDELTLPLHVAESNRHPIMGRDWLLRLNIDFNSVFKPGMNSISHSDSSGESTPNALNNLLTKYSRVFDGNVGKITGVQASLNLRADAQPVYIKHRPVAFSVRDAVEKEIDKFVKDGVWEKVDHSDWATPVVPVRKAGGKVRLCGDYKVTVNPHLLVDDHPLPTVEELFATVAGGEKFSKIDLSQAYLQLEVREEDRGLLTLSTHKGLYRPTRLMYGVASAPAVFQRLMEQILQGIPGVTVFIDDIRVTGPDDESHLRRLEEVLKRLEAHGMRANRDKCEFFSSQIDYCGYSVDKFGIHKLQTKVHAIQSMPVPSDKEQVRSFVGLVSYYGRFFPNLSTILYPLNNLLKDDVPFLWSKECDKSFNLVKREMQSGRFLVHFDTTLPLVLATDASPYGVGAVLSHRFPDGTERPLQYASQTLTRTQQKYSQIDKEAYAIVFGIRKFYQYLFGRKFTLVTDNKPVSQIFSESKGLPTMTAMRMQHYAAFLQNFDYRIRYRRSSDHCNADAMSRLPVATTDPENEIEEPDAIEINSIQTLPLTVDELGTATLADSSVRELLRGLRSGRTVDAKFRFGVSQEEFSLQKDCIMRACRQFFSTYGIPSVLVSDNGPQFTSGEFAKFLDLNGVVHKFSAPYHPATNGQAERFIQTMKLKLKAIDCNRSQIHGELCSILMSYRKMIHPTTGLSPSMMVYGRQIRSRLDLMVPSGNSNDREAAGK</sequence>
<evidence type="ECO:0000259" key="12">
    <source>
        <dbReference type="PROSITE" id="PS50994"/>
    </source>
</evidence>
<keyword evidence="2" id="KW-0808">Transferase</keyword>
<evidence type="ECO:0000313" key="13">
    <source>
        <dbReference type="EnsemblMetazoa" id="AALFPA23_003453.P3827"/>
    </source>
</evidence>
<dbReference type="Pfam" id="PF17919">
    <property type="entry name" value="RT_RNaseH_2"/>
    <property type="match status" value="1"/>
</dbReference>
<evidence type="ECO:0000256" key="7">
    <source>
        <dbReference type="ARBA" id="ARBA00023125"/>
    </source>
</evidence>
<dbReference type="InterPro" id="IPR043502">
    <property type="entry name" value="DNA/RNA_pol_sf"/>
</dbReference>
<feature type="domain" description="Integrase catalytic" evidence="12">
    <location>
        <begin position="908"/>
        <end position="1068"/>
    </location>
</feature>
<accession>A0ABM1XW95</accession>
<dbReference type="InterPro" id="IPR036397">
    <property type="entry name" value="RNaseH_sf"/>
</dbReference>
<organism evidence="13 14">
    <name type="scientific">Aedes albopictus</name>
    <name type="common">Asian tiger mosquito</name>
    <name type="synonym">Stegomyia albopicta</name>
    <dbReference type="NCBI Taxonomy" id="7160"/>
    <lineage>
        <taxon>Eukaryota</taxon>
        <taxon>Metazoa</taxon>
        <taxon>Ecdysozoa</taxon>
        <taxon>Arthropoda</taxon>
        <taxon>Hexapoda</taxon>
        <taxon>Insecta</taxon>
        <taxon>Pterygota</taxon>
        <taxon>Neoptera</taxon>
        <taxon>Endopterygota</taxon>
        <taxon>Diptera</taxon>
        <taxon>Nematocera</taxon>
        <taxon>Culicoidea</taxon>
        <taxon>Culicidae</taxon>
        <taxon>Culicinae</taxon>
        <taxon>Aedini</taxon>
        <taxon>Aedes</taxon>
        <taxon>Stegomyia</taxon>
    </lineage>
</organism>
<keyword evidence="6" id="KW-0255">Endonuclease</keyword>
<dbReference type="GeneID" id="115268935"/>
<keyword evidence="5" id="KW-0064">Aspartyl protease</keyword>
<dbReference type="InterPro" id="IPR043128">
    <property type="entry name" value="Rev_trsase/Diguanyl_cyclase"/>
</dbReference>
<keyword evidence="9" id="KW-0862">Zinc</keyword>
<keyword evidence="8" id="KW-0511">Multifunctional enzyme</keyword>
<keyword evidence="9" id="KW-0479">Metal-binding</keyword>
<dbReference type="InterPro" id="IPR000477">
    <property type="entry name" value="RT_dom"/>
</dbReference>
<evidence type="ECO:0000256" key="6">
    <source>
        <dbReference type="ARBA" id="ARBA00022759"/>
    </source>
</evidence>
<evidence type="ECO:0000313" key="14">
    <source>
        <dbReference type="Proteomes" id="UP000069940"/>
    </source>
</evidence>
<keyword evidence="3" id="KW-0548">Nucleotidyltransferase</keyword>
<dbReference type="SUPFAM" id="SSF57756">
    <property type="entry name" value="Retrovirus zinc finger-like domains"/>
    <property type="match status" value="1"/>
</dbReference>
<keyword evidence="6" id="KW-0378">Hydrolase</keyword>
<keyword evidence="1" id="KW-0645">Protease</keyword>
<dbReference type="SUPFAM" id="SSF50630">
    <property type="entry name" value="Acid proteases"/>
    <property type="match status" value="1"/>
</dbReference>
<dbReference type="SUPFAM" id="SSF56672">
    <property type="entry name" value="DNA/RNA polymerases"/>
    <property type="match status" value="1"/>
</dbReference>
<keyword evidence="7" id="KW-0238">DNA-binding</keyword>
<dbReference type="SMART" id="SM00343">
    <property type="entry name" value="ZnF_C2HC"/>
    <property type="match status" value="2"/>
</dbReference>
<feature type="compositionally biased region" description="Low complexity" evidence="10">
    <location>
        <begin position="215"/>
        <end position="230"/>
    </location>
</feature>
<evidence type="ECO:0000256" key="3">
    <source>
        <dbReference type="ARBA" id="ARBA00022695"/>
    </source>
</evidence>
<evidence type="ECO:0000256" key="8">
    <source>
        <dbReference type="ARBA" id="ARBA00023268"/>
    </source>
</evidence>
<keyword evidence="9" id="KW-0863">Zinc-finger</keyword>
<dbReference type="Gene3D" id="3.30.70.270">
    <property type="match status" value="2"/>
</dbReference>
<keyword evidence="4" id="KW-0540">Nuclease</keyword>
<dbReference type="CDD" id="cd01647">
    <property type="entry name" value="RT_LTR"/>
    <property type="match status" value="1"/>
</dbReference>
<evidence type="ECO:0000256" key="1">
    <source>
        <dbReference type="ARBA" id="ARBA00022670"/>
    </source>
</evidence>
<dbReference type="Pfam" id="PF00078">
    <property type="entry name" value="RVT_1"/>
    <property type="match status" value="1"/>
</dbReference>
<dbReference type="EnsemblMetazoa" id="AALFPA23_003453.R3827">
    <property type="protein sequence ID" value="AALFPA23_003453.P3827"/>
    <property type="gene ID" value="AALFPA23_003453"/>
</dbReference>
<dbReference type="PROSITE" id="PS50158">
    <property type="entry name" value="ZF_CCHC"/>
    <property type="match status" value="1"/>
</dbReference>